<dbReference type="HAMAP" id="MF_00365">
    <property type="entry name" value="RecF"/>
    <property type="match status" value="1"/>
</dbReference>
<dbReference type="Gene3D" id="3.40.50.300">
    <property type="entry name" value="P-loop containing nucleotide triphosphate hydrolases"/>
    <property type="match status" value="1"/>
</dbReference>
<comment type="function">
    <text evidence="9 10">The RecF protein is involved in DNA metabolism; it is required for DNA replication and normal SOS inducibility. RecF binds preferentially to single-stranded, linear DNA. It also seems to bind ATP.</text>
</comment>
<evidence type="ECO:0000313" key="13">
    <source>
        <dbReference type="Proteomes" id="UP000267342"/>
    </source>
</evidence>
<keyword evidence="8 9" id="KW-0238">DNA-binding</keyword>
<dbReference type="Proteomes" id="UP000267342">
    <property type="component" value="Chromosome"/>
</dbReference>
<evidence type="ECO:0000256" key="9">
    <source>
        <dbReference type="HAMAP-Rule" id="MF_00365"/>
    </source>
</evidence>
<dbReference type="Gene3D" id="1.20.1050.90">
    <property type="entry name" value="RecF/RecN/SMC, N-terminal domain"/>
    <property type="match status" value="1"/>
</dbReference>
<dbReference type="SUPFAM" id="SSF52540">
    <property type="entry name" value="P-loop containing nucleoside triphosphate hydrolases"/>
    <property type="match status" value="1"/>
</dbReference>
<evidence type="ECO:0000259" key="11">
    <source>
        <dbReference type="Pfam" id="PF02463"/>
    </source>
</evidence>
<dbReference type="AlphaFoldDB" id="A0A348HB01"/>
<name>A0A348HB01_9GAMM</name>
<dbReference type="GO" id="GO:0006302">
    <property type="term" value="P:double-strand break repair"/>
    <property type="evidence" value="ECO:0007669"/>
    <property type="project" value="TreeGrafter"/>
</dbReference>
<dbReference type="InterPro" id="IPR001238">
    <property type="entry name" value="DNA-binding_RecF"/>
</dbReference>
<reference evidence="12 13" key="1">
    <citation type="submission" date="2018-09" db="EMBL/GenBank/DDBJ databases">
        <title>Zymobacter palmae IAM14233 (=T109) whole genome analysis.</title>
        <authorList>
            <person name="Yanase H."/>
        </authorList>
    </citation>
    <scope>NUCLEOTIDE SEQUENCE [LARGE SCALE GENOMIC DNA]</scope>
    <source>
        <strain evidence="12 13">IAM14233</strain>
    </source>
</reference>
<dbReference type="KEGG" id="zpl:ZBT109_0003"/>
<evidence type="ECO:0000256" key="6">
    <source>
        <dbReference type="ARBA" id="ARBA00022741"/>
    </source>
</evidence>
<dbReference type="GO" id="GO:0009432">
    <property type="term" value="P:SOS response"/>
    <property type="evidence" value="ECO:0007669"/>
    <property type="project" value="UniProtKB-UniRule"/>
</dbReference>
<dbReference type="GO" id="GO:0005737">
    <property type="term" value="C:cytoplasm"/>
    <property type="evidence" value="ECO:0007669"/>
    <property type="project" value="UniProtKB-SubCell"/>
</dbReference>
<keyword evidence="6 9" id="KW-0547">Nucleotide-binding</keyword>
<keyword evidence="9 10" id="KW-0234">DNA repair</keyword>
<proteinExistence type="inferred from homology"/>
<feature type="binding site" evidence="9">
    <location>
        <begin position="30"/>
        <end position="37"/>
    </location>
    <ligand>
        <name>ATP</name>
        <dbReference type="ChEBI" id="CHEBI:30616"/>
    </ligand>
</feature>
<sequence>MPLERLDLMGLRNLADLSVRPSPAINLISGHNGAGKTSILEGLHVLGLARSFRTRQLKNAIHFEREKLVLFGQLAGDPPVPIGLARQRDAESPEIRLAGSSLTRLSELAHWLPMQLINADTFRLLEGAPKARREYLDWGVFHTQPAFMACWQQVRTALKQRNALLRPRHDRIDPLMLRTWNHELAQAAERLDAMRQAYVEALSPLFDRILGDLTSLPTLSLSYQRGWDRQRSLHEVLDEHFETDRQMGFTQAGPQRADLKLRIHRRAAQEVLSRGQQKMVVSALKLAQGQLLEQHTDRHCIYLIDDLAAELDLEHRQRFCAQLEAQQSQAFMTVIDESTLGYDWRSDTSVSHFRLKDGQLKT</sequence>
<evidence type="ECO:0000256" key="3">
    <source>
        <dbReference type="ARBA" id="ARBA00020170"/>
    </source>
</evidence>
<evidence type="ECO:0000256" key="8">
    <source>
        <dbReference type="ARBA" id="ARBA00023125"/>
    </source>
</evidence>
<dbReference type="OrthoDB" id="9803889at2"/>
<protein>
    <recommendedName>
        <fullName evidence="3 9">DNA replication and repair protein RecF</fullName>
    </recommendedName>
</protein>
<gene>
    <name evidence="9" type="primary">recF</name>
    <name evidence="12" type="ORF">ZBT109_0003</name>
</gene>
<evidence type="ECO:0000256" key="4">
    <source>
        <dbReference type="ARBA" id="ARBA00022490"/>
    </source>
</evidence>
<keyword evidence="13" id="KW-1185">Reference proteome</keyword>
<comment type="subcellular location">
    <subcellularLocation>
        <location evidence="1 9 10">Cytoplasm</location>
    </subcellularLocation>
</comment>
<dbReference type="PANTHER" id="PTHR32182">
    <property type="entry name" value="DNA REPLICATION AND REPAIR PROTEIN RECF"/>
    <property type="match status" value="1"/>
</dbReference>
<dbReference type="NCBIfam" id="TIGR00611">
    <property type="entry name" value="recf"/>
    <property type="match status" value="1"/>
</dbReference>
<dbReference type="GO" id="GO:0005524">
    <property type="term" value="F:ATP binding"/>
    <property type="evidence" value="ECO:0007669"/>
    <property type="project" value="UniProtKB-UniRule"/>
</dbReference>
<dbReference type="PROSITE" id="PS00618">
    <property type="entry name" value="RECF_2"/>
    <property type="match status" value="1"/>
</dbReference>
<accession>A0A348HB01</accession>
<dbReference type="InterPro" id="IPR018078">
    <property type="entry name" value="DNA-binding_RecF_CS"/>
</dbReference>
<evidence type="ECO:0000256" key="5">
    <source>
        <dbReference type="ARBA" id="ARBA00022705"/>
    </source>
</evidence>
<evidence type="ECO:0000256" key="7">
    <source>
        <dbReference type="ARBA" id="ARBA00022840"/>
    </source>
</evidence>
<comment type="similarity">
    <text evidence="2 9 10">Belongs to the RecF family.</text>
</comment>
<evidence type="ECO:0000256" key="2">
    <source>
        <dbReference type="ARBA" id="ARBA00008016"/>
    </source>
</evidence>
<dbReference type="RefSeq" id="WP_027704354.1">
    <property type="nucleotide sequence ID" value="NZ_AP018933.1"/>
</dbReference>
<dbReference type="GO" id="GO:0003697">
    <property type="term" value="F:single-stranded DNA binding"/>
    <property type="evidence" value="ECO:0007669"/>
    <property type="project" value="UniProtKB-UniRule"/>
</dbReference>
<evidence type="ECO:0000313" key="12">
    <source>
        <dbReference type="EMBL" id="BBG28803.1"/>
    </source>
</evidence>
<dbReference type="InterPro" id="IPR003395">
    <property type="entry name" value="RecF/RecN/SMC_N"/>
</dbReference>
<dbReference type="STRING" id="1123510.GCA_000620025_00095"/>
<evidence type="ECO:0000256" key="1">
    <source>
        <dbReference type="ARBA" id="ARBA00004496"/>
    </source>
</evidence>
<organism evidence="12 13">
    <name type="scientific">Zymobacter palmae</name>
    <dbReference type="NCBI Taxonomy" id="33074"/>
    <lineage>
        <taxon>Bacteria</taxon>
        <taxon>Pseudomonadati</taxon>
        <taxon>Pseudomonadota</taxon>
        <taxon>Gammaproteobacteria</taxon>
        <taxon>Oceanospirillales</taxon>
        <taxon>Halomonadaceae</taxon>
        <taxon>Zymobacter group</taxon>
        <taxon>Zymobacter</taxon>
    </lineage>
</organism>
<keyword evidence="9 10" id="KW-0742">SOS response</keyword>
<dbReference type="Pfam" id="PF02463">
    <property type="entry name" value="SMC_N"/>
    <property type="match status" value="1"/>
</dbReference>
<keyword evidence="9 10" id="KW-0227">DNA damage</keyword>
<dbReference type="EMBL" id="AP018933">
    <property type="protein sequence ID" value="BBG28803.1"/>
    <property type="molecule type" value="Genomic_DNA"/>
</dbReference>
<evidence type="ECO:0000256" key="10">
    <source>
        <dbReference type="RuleBase" id="RU000578"/>
    </source>
</evidence>
<keyword evidence="7 9" id="KW-0067">ATP-binding</keyword>
<dbReference type="GO" id="GO:0000731">
    <property type="term" value="P:DNA synthesis involved in DNA repair"/>
    <property type="evidence" value="ECO:0007669"/>
    <property type="project" value="TreeGrafter"/>
</dbReference>
<dbReference type="InterPro" id="IPR042174">
    <property type="entry name" value="RecF_2"/>
</dbReference>
<dbReference type="GO" id="GO:0006260">
    <property type="term" value="P:DNA replication"/>
    <property type="evidence" value="ECO:0007669"/>
    <property type="project" value="UniProtKB-UniRule"/>
</dbReference>
<keyword evidence="5 9" id="KW-0235">DNA replication</keyword>
<dbReference type="PROSITE" id="PS00617">
    <property type="entry name" value="RECF_1"/>
    <property type="match status" value="1"/>
</dbReference>
<keyword evidence="4 9" id="KW-0963">Cytoplasm</keyword>
<feature type="domain" description="RecF/RecN/SMC N-terminal" evidence="11">
    <location>
        <begin position="3"/>
        <end position="339"/>
    </location>
</feature>
<dbReference type="InterPro" id="IPR027417">
    <property type="entry name" value="P-loop_NTPase"/>
</dbReference>
<dbReference type="PANTHER" id="PTHR32182:SF0">
    <property type="entry name" value="DNA REPLICATION AND REPAIR PROTEIN RECF"/>
    <property type="match status" value="1"/>
</dbReference>